<dbReference type="InterPro" id="IPR016543">
    <property type="entry name" value="Fis1"/>
</dbReference>
<evidence type="ECO:0000256" key="1">
    <source>
        <dbReference type="ARBA" id="ARBA00004549"/>
    </source>
</evidence>
<evidence type="ECO:0000256" key="3">
    <source>
        <dbReference type="ARBA" id="ARBA00008937"/>
    </source>
</evidence>
<evidence type="ECO:0000313" key="14">
    <source>
        <dbReference type="EMBL" id="CAG7727019.1"/>
    </source>
</evidence>
<dbReference type="InterPro" id="IPR019734">
    <property type="entry name" value="TPR_rpt"/>
</dbReference>
<keyword evidence="5" id="KW-0053">Apoptosis</keyword>
<protein>
    <recommendedName>
        <fullName evidence="11">Mitochondrial fission 1 protein</fullName>
    </recommendedName>
</protein>
<dbReference type="GO" id="GO:0016559">
    <property type="term" value="P:peroxisome fission"/>
    <property type="evidence" value="ECO:0007669"/>
    <property type="project" value="TreeGrafter"/>
</dbReference>
<feature type="repeat" description="TPR" evidence="12">
    <location>
        <begin position="77"/>
        <end position="110"/>
    </location>
</feature>
<keyword evidence="8 11" id="KW-0496">Mitochondrion</keyword>
<evidence type="ECO:0000256" key="6">
    <source>
        <dbReference type="ARBA" id="ARBA00022787"/>
    </source>
</evidence>
<evidence type="ECO:0000313" key="15">
    <source>
        <dbReference type="Proteomes" id="UP000708208"/>
    </source>
</evidence>
<dbReference type="GO" id="GO:0005741">
    <property type="term" value="C:mitochondrial outer membrane"/>
    <property type="evidence" value="ECO:0007669"/>
    <property type="project" value="UniProtKB-SubCell"/>
</dbReference>
<evidence type="ECO:0000256" key="8">
    <source>
        <dbReference type="ARBA" id="ARBA00023128"/>
    </source>
</evidence>
<dbReference type="Pfam" id="PF14853">
    <property type="entry name" value="Fis1_TPR_C"/>
    <property type="match status" value="1"/>
</dbReference>
<dbReference type="AlphaFoldDB" id="A0A8J2JX73"/>
<keyword evidence="6 11" id="KW-1000">Mitochondrion outer membrane</keyword>
<comment type="function">
    <text evidence="11">Involved in the fragmentation of the mitochondrial network and its perinuclear clustering.</text>
</comment>
<dbReference type="Proteomes" id="UP000708208">
    <property type="component" value="Unassembled WGS sequence"/>
</dbReference>
<sequence length="155" mass="17051">MAADALTDYVSEEYLLEFEKNYNEEKANGGKVSDDTTFQYAWCLVRSRLNTDVRRGIGLLQGLLAASEKNRDTSSPRDYLYYLAVAHARLKDYEPALKSIRTLLRQEPGNRQAQELEKIIEKNRGSDAVKGAAIAGAGILVAGGLVGLGMALLKK</sequence>
<evidence type="ECO:0000256" key="5">
    <source>
        <dbReference type="ARBA" id="ARBA00022703"/>
    </source>
</evidence>
<dbReference type="FunFam" id="1.25.40.10:FF:000147">
    <property type="entry name" value="Mitochondrial fission 1 protein"/>
    <property type="match status" value="1"/>
</dbReference>
<dbReference type="PANTHER" id="PTHR13247">
    <property type="entry name" value="TETRATRICOPEPTIDE REPEAT PROTEIN 11 TPR REPEAT PROTEIN 11"/>
    <property type="match status" value="1"/>
</dbReference>
<evidence type="ECO:0000256" key="10">
    <source>
        <dbReference type="ARBA" id="ARBA00023140"/>
    </source>
</evidence>
<gene>
    <name evidence="14" type="ORF">AFUS01_LOCUS15890</name>
</gene>
<dbReference type="InterPro" id="IPR028058">
    <property type="entry name" value="Fis1_TPR_N"/>
</dbReference>
<comment type="subcellular location">
    <subcellularLocation>
        <location evidence="2">Mitochondrion outer membrane</location>
        <topology evidence="2">Single-pass membrane protein</topology>
    </subcellularLocation>
    <subcellularLocation>
        <location evidence="1">Peroxisome membrane</location>
        <topology evidence="1">Single-pass membrane protein</topology>
    </subcellularLocation>
</comment>
<evidence type="ECO:0000256" key="4">
    <source>
        <dbReference type="ARBA" id="ARBA00022692"/>
    </source>
</evidence>
<dbReference type="Pfam" id="PF14852">
    <property type="entry name" value="Fis1_TPR_N"/>
    <property type="match status" value="1"/>
</dbReference>
<keyword evidence="9 11" id="KW-0472">Membrane</keyword>
<dbReference type="InterPro" id="IPR028061">
    <property type="entry name" value="Fis1_TPR_C"/>
</dbReference>
<dbReference type="InterPro" id="IPR033745">
    <property type="entry name" value="Fis1_cytosol"/>
</dbReference>
<accession>A0A8J2JX73</accession>
<keyword evidence="10" id="KW-0576">Peroxisome</keyword>
<evidence type="ECO:0000256" key="9">
    <source>
        <dbReference type="ARBA" id="ARBA00023136"/>
    </source>
</evidence>
<dbReference type="PIRSF" id="PIRSF008835">
    <property type="entry name" value="TPR_repeat_11_Fis1"/>
    <property type="match status" value="1"/>
</dbReference>
<evidence type="ECO:0000256" key="7">
    <source>
        <dbReference type="ARBA" id="ARBA00022989"/>
    </source>
</evidence>
<dbReference type="GO" id="GO:0000422">
    <property type="term" value="P:autophagy of mitochondrion"/>
    <property type="evidence" value="ECO:0007669"/>
    <property type="project" value="TreeGrafter"/>
</dbReference>
<name>A0A8J2JX73_9HEXA</name>
<comment type="similarity">
    <text evidence="3 11">Belongs to the FIS1 family.</text>
</comment>
<keyword evidence="12" id="KW-0802">TPR repeat</keyword>
<dbReference type="EMBL" id="CAJVCH010143019">
    <property type="protein sequence ID" value="CAG7727019.1"/>
    <property type="molecule type" value="Genomic_DNA"/>
</dbReference>
<dbReference type="PROSITE" id="PS50005">
    <property type="entry name" value="TPR"/>
    <property type="match status" value="1"/>
</dbReference>
<organism evidence="14 15">
    <name type="scientific">Allacma fusca</name>
    <dbReference type="NCBI Taxonomy" id="39272"/>
    <lineage>
        <taxon>Eukaryota</taxon>
        <taxon>Metazoa</taxon>
        <taxon>Ecdysozoa</taxon>
        <taxon>Arthropoda</taxon>
        <taxon>Hexapoda</taxon>
        <taxon>Collembola</taxon>
        <taxon>Symphypleona</taxon>
        <taxon>Sminthuridae</taxon>
        <taxon>Allacma</taxon>
    </lineage>
</organism>
<comment type="caution">
    <text evidence="14">The sequence shown here is derived from an EMBL/GenBank/DDBJ whole genome shotgun (WGS) entry which is preliminary data.</text>
</comment>
<dbReference type="GO" id="GO:0043653">
    <property type="term" value="P:mitochondrial fragmentation involved in apoptotic process"/>
    <property type="evidence" value="ECO:0007669"/>
    <property type="project" value="TreeGrafter"/>
</dbReference>
<keyword evidence="4 13" id="KW-0812">Transmembrane</keyword>
<evidence type="ECO:0000256" key="12">
    <source>
        <dbReference type="PROSITE-ProRule" id="PRU00339"/>
    </source>
</evidence>
<dbReference type="PANTHER" id="PTHR13247:SF0">
    <property type="entry name" value="MITOCHONDRIAL FISSION 1 PROTEIN"/>
    <property type="match status" value="1"/>
</dbReference>
<reference evidence="14" key="1">
    <citation type="submission" date="2021-06" db="EMBL/GenBank/DDBJ databases">
        <authorList>
            <person name="Hodson N. C."/>
            <person name="Mongue J. A."/>
            <person name="Jaron S. K."/>
        </authorList>
    </citation>
    <scope>NUCLEOTIDE SEQUENCE</scope>
</reference>
<dbReference type="GO" id="GO:0005778">
    <property type="term" value="C:peroxisomal membrane"/>
    <property type="evidence" value="ECO:0007669"/>
    <property type="project" value="UniProtKB-SubCell"/>
</dbReference>
<evidence type="ECO:0000256" key="2">
    <source>
        <dbReference type="ARBA" id="ARBA00004572"/>
    </source>
</evidence>
<comment type="domain">
    <text evidence="11">The C-terminus is required for mitochondrial localization, while the N-terminus is necessary for mitochondrial fission.</text>
</comment>
<dbReference type="GO" id="GO:0000266">
    <property type="term" value="P:mitochondrial fission"/>
    <property type="evidence" value="ECO:0007669"/>
    <property type="project" value="InterPro"/>
</dbReference>
<dbReference type="OrthoDB" id="421154at2759"/>
<evidence type="ECO:0000256" key="11">
    <source>
        <dbReference type="PIRNR" id="PIRNR008835"/>
    </source>
</evidence>
<feature type="transmembrane region" description="Helical" evidence="13">
    <location>
        <begin position="132"/>
        <end position="153"/>
    </location>
</feature>
<keyword evidence="7 13" id="KW-1133">Transmembrane helix</keyword>
<evidence type="ECO:0000256" key="13">
    <source>
        <dbReference type="SAM" id="Phobius"/>
    </source>
</evidence>
<keyword evidence="15" id="KW-1185">Reference proteome</keyword>
<dbReference type="CDD" id="cd12212">
    <property type="entry name" value="Fis1"/>
    <property type="match status" value="1"/>
</dbReference>
<proteinExistence type="inferred from homology"/>